<reference evidence="2 3" key="1">
    <citation type="submission" date="2020-01" db="EMBL/GenBank/DDBJ databases">
        <title>Pseudarthrobacter psychrotolerans sp. nov., isolated from antarctic soil.</title>
        <authorList>
            <person name="Shin Y."/>
            <person name="Park W."/>
        </authorList>
    </citation>
    <scope>NUCLEOTIDE SEQUENCE [LARGE SCALE GENOMIC DNA]</scope>
    <source>
        <strain evidence="2 3">YJ56</strain>
    </source>
</reference>
<proteinExistence type="inferred from homology"/>
<dbReference type="Pfam" id="PF00480">
    <property type="entry name" value="ROK"/>
    <property type="match status" value="1"/>
</dbReference>
<dbReference type="AlphaFoldDB" id="A0A6P1NPU8"/>
<evidence type="ECO:0000256" key="1">
    <source>
        <dbReference type="ARBA" id="ARBA00006479"/>
    </source>
</evidence>
<protein>
    <submittedName>
        <fullName evidence="2">ROK family protein</fullName>
    </submittedName>
</protein>
<dbReference type="EMBL" id="CP047898">
    <property type="protein sequence ID" value="QHK20574.1"/>
    <property type="molecule type" value="Genomic_DNA"/>
</dbReference>
<dbReference type="KEGG" id="psey:GU243_13475"/>
<evidence type="ECO:0000313" key="2">
    <source>
        <dbReference type="EMBL" id="QHK20574.1"/>
    </source>
</evidence>
<dbReference type="SUPFAM" id="SSF53067">
    <property type="entry name" value="Actin-like ATPase domain"/>
    <property type="match status" value="1"/>
</dbReference>
<dbReference type="InterPro" id="IPR043129">
    <property type="entry name" value="ATPase_NBD"/>
</dbReference>
<gene>
    <name evidence="2" type="ORF">GU243_13475</name>
</gene>
<dbReference type="Proteomes" id="UP000464186">
    <property type="component" value="Chromosome"/>
</dbReference>
<comment type="similarity">
    <text evidence="1">Belongs to the ROK (NagC/XylR) family.</text>
</comment>
<accession>A0A6P1NPU8</accession>
<dbReference type="PANTHER" id="PTHR18964:SF149">
    <property type="entry name" value="BIFUNCTIONAL UDP-N-ACETYLGLUCOSAMINE 2-EPIMERASE_N-ACETYLMANNOSAMINE KINASE"/>
    <property type="match status" value="1"/>
</dbReference>
<dbReference type="Gene3D" id="3.30.420.40">
    <property type="match status" value="2"/>
</dbReference>
<evidence type="ECO:0000313" key="3">
    <source>
        <dbReference type="Proteomes" id="UP000464186"/>
    </source>
</evidence>
<organism evidence="2 3">
    <name type="scientific">Pseudarthrobacter psychrotolerans</name>
    <dbReference type="NCBI Taxonomy" id="2697569"/>
    <lineage>
        <taxon>Bacteria</taxon>
        <taxon>Bacillati</taxon>
        <taxon>Actinomycetota</taxon>
        <taxon>Actinomycetes</taxon>
        <taxon>Micrococcales</taxon>
        <taxon>Micrococcaceae</taxon>
        <taxon>Pseudarthrobacter</taxon>
    </lineage>
</organism>
<sequence length="337" mass="33741">MPDGPGYGIDTDWIRVVRLGLDIGGTKTAAAILHDDGSLAALRTAPSGYGGDHVVRVAAALAREAMAAAGNGRLDSMGACMPGLVDPSTGVVRHAVNLGVESLNLAGELEELLGSPVAVENDVKAAALGAHGILTARTAVGPVPSGSGVAPDETLAYLNLGTGLAAGVVRNGKVLRGPDGMLGEIGHLPVGGDTPCVCGQVGCLETLASGSALARMWTPPPGGGRDPFEAALAGDERARVAAAVLCRGVALAIQVLVLSTGADRIIIGGGLAALGPSLLQGIDSELKHRAEESRFLESLGLSGRFELLPSDIPLAALGAAALPPPTDAHLEALTWTS</sequence>
<keyword evidence="3" id="KW-1185">Reference proteome</keyword>
<dbReference type="InterPro" id="IPR000600">
    <property type="entry name" value="ROK"/>
</dbReference>
<dbReference type="PANTHER" id="PTHR18964">
    <property type="entry name" value="ROK (REPRESSOR, ORF, KINASE) FAMILY"/>
    <property type="match status" value="1"/>
</dbReference>
<name>A0A6P1NPU8_9MICC</name>